<protein>
    <submittedName>
        <fullName evidence="7">Uncharacterized protein</fullName>
    </submittedName>
</protein>
<keyword evidence="2" id="KW-0132">Cell division</keyword>
<accession>A0A9P7GPQ4</accession>
<dbReference type="CDD" id="cd19953">
    <property type="entry name" value="PDS5"/>
    <property type="match status" value="1"/>
</dbReference>
<reference evidence="7" key="1">
    <citation type="submission" date="2021-02" db="EMBL/GenBank/DDBJ databases">
        <authorList>
            <person name="Nieuwenhuis M."/>
            <person name="Van De Peppel L.J.J."/>
        </authorList>
    </citation>
    <scope>NUCLEOTIDE SEQUENCE</scope>
    <source>
        <strain evidence="7">D49</strain>
    </source>
</reference>
<evidence type="ECO:0000256" key="3">
    <source>
        <dbReference type="ARBA" id="ARBA00022776"/>
    </source>
</evidence>
<reference evidence="7" key="2">
    <citation type="submission" date="2021-10" db="EMBL/GenBank/DDBJ databases">
        <title>Phylogenomics reveals ancestral predisposition of the termite-cultivated fungus Termitomyces towards a domesticated lifestyle.</title>
        <authorList>
            <person name="Auxier B."/>
            <person name="Grum-Grzhimaylo A."/>
            <person name="Cardenas M.E."/>
            <person name="Lodge J.D."/>
            <person name="Laessoe T."/>
            <person name="Pedersen O."/>
            <person name="Smith M.E."/>
            <person name="Kuyper T.W."/>
            <person name="Franco-Molano E.A."/>
            <person name="Baroni T.J."/>
            <person name="Aanen D.K."/>
        </authorList>
    </citation>
    <scope>NUCLEOTIDE SEQUENCE</scope>
    <source>
        <strain evidence="7">D49</strain>
    </source>
</reference>
<dbReference type="GO" id="GO:0051301">
    <property type="term" value="P:cell division"/>
    <property type="evidence" value="ECO:0007669"/>
    <property type="project" value="UniProtKB-KW"/>
</dbReference>
<keyword evidence="3" id="KW-0498">Mitosis</keyword>
<dbReference type="GO" id="GO:0007064">
    <property type="term" value="P:mitotic sister chromatid cohesion"/>
    <property type="evidence" value="ECO:0007669"/>
    <property type="project" value="InterPro"/>
</dbReference>
<feature type="compositionally biased region" description="Basic and acidic residues" evidence="6">
    <location>
        <begin position="1118"/>
        <end position="1127"/>
    </location>
</feature>
<dbReference type="AlphaFoldDB" id="A0A9P7GPQ4"/>
<evidence type="ECO:0000256" key="1">
    <source>
        <dbReference type="ARBA" id="ARBA00004123"/>
    </source>
</evidence>
<dbReference type="PANTHER" id="PTHR12663:SF0">
    <property type="entry name" value="PRECOCIOUS DISSOCIATION OF SISTERS 5, ISOFORM A"/>
    <property type="match status" value="1"/>
</dbReference>
<feature type="compositionally biased region" description="Acidic residues" evidence="6">
    <location>
        <begin position="1153"/>
        <end position="1172"/>
    </location>
</feature>
<proteinExistence type="predicted"/>
<organism evidence="7 8">
    <name type="scientific">Sphagnurus paluster</name>
    <dbReference type="NCBI Taxonomy" id="117069"/>
    <lineage>
        <taxon>Eukaryota</taxon>
        <taxon>Fungi</taxon>
        <taxon>Dikarya</taxon>
        <taxon>Basidiomycota</taxon>
        <taxon>Agaricomycotina</taxon>
        <taxon>Agaricomycetes</taxon>
        <taxon>Agaricomycetidae</taxon>
        <taxon>Agaricales</taxon>
        <taxon>Tricholomatineae</taxon>
        <taxon>Lyophyllaceae</taxon>
        <taxon>Sphagnurus</taxon>
    </lineage>
</organism>
<dbReference type="InterPro" id="IPR039776">
    <property type="entry name" value="Pds5"/>
</dbReference>
<comment type="subcellular location">
    <subcellularLocation>
        <location evidence="1">Nucleus</location>
    </subcellularLocation>
</comment>
<dbReference type="Gene3D" id="1.25.10.10">
    <property type="entry name" value="Leucine-rich Repeat Variant"/>
    <property type="match status" value="1"/>
</dbReference>
<dbReference type="Pfam" id="PF20168">
    <property type="entry name" value="PDS5"/>
    <property type="match status" value="1"/>
</dbReference>
<keyword evidence="5" id="KW-0131">Cell cycle</keyword>
<dbReference type="PANTHER" id="PTHR12663">
    <property type="entry name" value="ANDROGEN INDUCED INHIBITOR OF PROLIFERATION AS3 / PDS5-RELATED"/>
    <property type="match status" value="1"/>
</dbReference>
<dbReference type="Proteomes" id="UP000717328">
    <property type="component" value="Unassembled WGS sequence"/>
</dbReference>
<keyword evidence="4" id="KW-0539">Nucleus</keyword>
<comment type="caution">
    <text evidence="7">The sequence shown here is derived from an EMBL/GenBank/DDBJ whole genome shotgun (WGS) entry which is preliminary data.</text>
</comment>
<dbReference type="EMBL" id="JABCKI010000005">
    <property type="protein sequence ID" value="KAG5654557.1"/>
    <property type="molecule type" value="Genomic_DNA"/>
</dbReference>
<sequence>MVAQTRHATQPSPKKKLAFREKLLGKGLSTDALLKKMKSLHTELAALDQELIDVNSLGTVRKDLVSTSIMLHKDRGVKAYAACCLADILRLYAPDAPYTQAELRDIFEFFLQQLKTGLQGADASYYNEYFHLLESLSTVKSVVLVCDLPTAEDIITTIFKNFFILVRRDLPKKIEIFMADILVALIEEAQVLPGGVLETILAQFAESNLRVDQAGCRLAVSVCNATADKLQRQVCQHFTDIIVANSRDTEDFDEIRSTHELIKRLNRSCPGLLHSVIPQLEEELRVEEVSLRLIATQVLGEMFADKGGAELVKKYPTTWNVWTLRRNDKAALVRLKFVEATKGLLVNLAEYREVIEEALLSKFLDPDDKVRAATCKVYGQIDYETALHHVSEAQFRAVAARGADKKQSVRVEALTSLGKLYSLAYPEIENNEPLAIKQFSWIPSAILEMISISPEVRMIVEQVVAEYILPLPSSSTSNTSKGGDVDEVAWTDRLLQTMKYLGEKSTNAMLLLTGLKHIHPTVYDHFLAACQKNNGGVIDEDEENITQRLSSLIQHISRSYIPLYLPSPPDRPTVSFPDPFKVTEDLEAFAKMNEGRLYKLLKACMDPQTDLKTLVKSSTEFQRRIEQHSPNHAGTLVALLRRSSLSLVNQSSVPTLIKRMYKGHGQTSDHSKVLLTYISKHSPAFYKPHIGELTKAIADEKNTPLVETCLHALAGVLKWDNKLMPTDKRTQERIMRYALQSNARLAKFAARILAVSGDADACDALIETVAEGLPECDPGKLVAHVAVLVQAARFAPGSFELKSDVVMTFLLKQVLMIQSLRDPNDMDDDEEWVSDEDISPTLRAKLLALKVCRYRSISQASSENALEISTPVLKMLATLLEYRGSFTEQEQEDPKARARMRLQAAVSLLHLSTIDIYAQMILPKFLKLAVTVQDTCYNVRISFLTKLVSLLQPRKLQPSYNVIPFLTIHDPEDDVKAMATSYITGALKKMKPSIRTEHMEIIFIRLLHLLAHHPDFKKVHDDLVDIAKYIQFYIDTVATSENVSLLYHLAMKGKSVRDSESHTYTENLYVIAELAQELIKAHTKSRSWSLQSYPGRIMKTVYLPDDTITWLASLSKPKTAERKEKKVPAKRKAPAPKANGSAKRTRVKKWQSDSDESEEEPSEEDQDSDVDMPMEREEEPKTSDHDDDDQDDGEEKLGRGARTRAKAKSRKQRTGAAKSTKAGKSEDS</sequence>
<gene>
    <name evidence="7" type="ORF">H0H81_000082</name>
</gene>
<dbReference type="InterPro" id="IPR011989">
    <property type="entry name" value="ARM-like"/>
</dbReference>
<dbReference type="GO" id="GO:0006281">
    <property type="term" value="P:DNA repair"/>
    <property type="evidence" value="ECO:0007669"/>
    <property type="project" value="TreeGrafter"/>
</dbReference>
<dbReference type="GO" id="GO:0000785">
    <property type="term" value="C:chromatin"/>
    <property type="evidence" value="ECO:0007669"/>
    <property type="project" value="TreeGrafter"/>
</dbReference>
<evidence type="ECO:0000313" key="8">
    <source>
        <dbReference type="Proteomes" id="UP000717328"/>
    </source>
</evidence>
<feature type="compositionally biased region" description="Basic and acidic residues" evidence="6">
    <location>
        <begin position="1173"/>
        <end position="1184"/>
    </location>
</feature>
<feature type="compositionally biased region" description="Basic residues" evidence="6">
    <location>
        <begin position="1199"/>
        <end position="1213"/>
    </location>
</feature>
<feature type="region of interest" description="Disordered" evidence="6">
    <location>
        <begin position="1118"/>
        <end position="1228"/>
    </location>
</feature>
<dbReference type="InterPro" id="IPR016024">
    <property type="entry name" value="ARM-type_fold"/>
</dbReference>
<evidence type="ECO:0000256" key="5">
    <source>
        <dbReference type="ARBA" id="ARBA00023306"/>
    </source>
</evidence>
<dbReference type="SUPFAM" id="SSF48371">
    <property type="entry name" value="ARM repeat"/>
    <property type="match status" value="2"/>
</dbReference>
<name>A0A9P7GPQ4_9AGAR</name>
<evidence type="ECO:0000256" key="4">
    <source>
        <dbReference type="ARBA" id="ARBA00023242"/>
    </source>
</evidence>
<dbReference type="OrthoDB" id="200660at2759"/>
<dbReference type="GO" id="GO:0005634">
    <property type="term" value="C:nucleus"/>
    <property type="evidence" value="ECO:0007669"/>
    <property type="project" value="UniProtKB-SubCell"/>
</dbReference>
<evidence type="ECO:0000256" key="2">
    <source>
        <dbReference type="ARBA" id="ARBA00022618"/>
    </source>
</evidence>
<evidence type="ECO:0000256" key="6">
    <source>
        <dbReference type="SAM" id="MobiDB-lite"/>
    </source>
</evidence>
<evidence type="ECO:0000313" key="7">
    <source>
        <dbReference type="EMBL" id="KAG5654557.1"/>
    </source>
</evidence>
<feature type="compositionally biased region" description="Acidic residues" evidence="6">
    <location>
        <begin position="1185"/>
        <end position="1194"/>
    </location>
</feature>
<keyword evidence="8" id="KW-1185">Reference proteome</keyword>